<keyword evidence="1" id="KW-0812">Transmembrane</keyword>
<dbReference type="RefSeq" id="WP_301191358.1">
    <property type="nucleotide sequence ID" value="NZ_JAPDPJ010000036.1"/>
</dbReference>
<dbReference type="SMART" id="SM00047">
    <property type="entry name" value="LYZ2"/>
    <property type="match status" value="1"/>
</dbReference>
<evidence type="ECO:0000259" key="2">
    <source>
        <dbReference type="SMART" id="SM00047"/>
    </source>
</evidence>
<dbReference type="GO" id="GO:0004040">
    <property type="term" value="F:amidase activity"/>
    <property type="evidence" value="ECO:0007669"/>
    <property type="project" value="InterPro"/>
</dbReference>
<organism evidence="3 4">
    <name type="scientific">Plebeiibacterium sediminum</name>
    <dbReference type="NCBI Taxonomy" id="2992112"/>
    <lineage>
        <taxon>Bacteria</taxon>
        <taxon>Pseudomonadati</taxon>
        <taxon>Bacteroidota</taxon>
        <taxon>Bacteroidia</taxon>
        <taxon>Marinilabiliales</taxon>
        <taxon>Marinilabiliaceae</taxon>
        <taxon>Plebeiibacterium</taxon>
    </lineage>
</organism>
<dbReference type="InterPro" id="IPR053195">
    <property type="entry name" value="Bax-like"/>
</dbReference>
<protein>
    <submittedName>
        <fullName evidence="3">Glucosaminidase domain-containing protein</fullName>
    </submittedName>
</protein>
<sequence>MQSELKKVLTSQKYIPLAGMIIAALVLYFLNRSNNKKQIEGTNIIVCDCSSVDSIAEITSEVVNPVLYSSIPDMREIHYKERTQKFIDLMLPSVLLACQKMDLKRERVLKINAAINNGVASERDSLYLDSLKVFYKTDDVNDVIKRLYPHPVSIIIAQAAIESGWATSRFCREGNNIFGIWSYNSSEKRIKAGQSRGDNTVYLRKYDSVFESVYDYLETIARANAYKQFREMRLYSDNPYRLIWYLNNYSEKRFAYVQNLRNMIEFNDLHIYDSYRLAKINKNDTIWKKLLD</sequence>
<evidence type="ECO:0000313" key="4">
    <source>
        <dbReference type="Proteomes" id="UP001209229"/>
    </source>
</evidence>
<proteinExistence type="predicted"/>
<keyword evidence="4" id="KW-1185">Reference proteome</keyword>
<name>A0AAE3M6P6_9BACT</name>
<dbReference type="PANTHER" id="PTHR40572:SF1">
    <property type="entry name" value="PROTEIN BAX"/>
    <property type="match status" value="1"/>
</dbReference>
<dbReference type="Gene3D" id="1.10.530.10">
    <property type="match status" value="1"/>
</dbReference>
<gene>
    <name evidence="3" type="ORF">OM075_15060</name>
</gene>
<dbReference type="EMBL" id="JAPDPJ010000036">
    <property type="protein sequence ID" value="MCW3787794.1"/>
    <property type="molecule type" value="Genomic_DNA"/>
</dbReference>
<evidence type="ECO:0000313" key="3">
    <source>
        <dbReference type="EMBL" id="MCW3787794.1"/>
    </source>
</evidence>
<comment type="caution">
    <text evidence="3">The sequence shown here is derived from an EMBL/GenBank/DDBJ whole genome shotgun (WGS) entry which is preliminary data.</text>
</comment>
<dbReference type="AlphaFoldDB" id="A0AAE3M6P6"/>
<feature type="transmembrane region" description="Helical" evidence="1">
    <location>
        <begin position="14"/>
        <end position="30"/>
    </location>
</feature>
<reference evidence="3" key="1">
    <citation type="submission" date="2022-10" db="EMBL/GenBank/DDBJ databases">
        <authorList>
            <person name="Yu W.X."/>
        </authorList>
    </citation>
    <scope>NUCLEOTIDE SEQUENCE</scope>
    <source>
        <strain evidence="3">AAT</strain>
    </source>
</reference>
<evidence type="ECO:0000256" key="1">
    <source>
        <dbReference type="SAM" id="Phobius"/>
    </source>
</evidence>
<keyword evidence="1" id="KW-1133">Transmembrane helix</keyword>
<dbReference type="Pfam" id="PF01832">
    <property type="entry name" value="Glucosaminidase"/>
    <property type="match status" value="1"/>
</dbReference>
<feature type="domain" description="Mannosyl-glycoprotein endo-beta-N-acetylglucosamidase-like" evidence="2">
    <location>
        <begin position="124"/>
        <end position="267"/>
    </location>
</feature>
<accession>A0AAE3M6P6</accession>
<dbReference type="InterPro" id="IPR002901">
    <property type="entry name" value="MGlyc_endo_b_GlcNAc-like_dom"/>
</dbReference>
<dbReference type="Proteomes" id="UP001209229">
    <property type="component" value="Unassembled WGS sequence"/>
</dbReference>
<keyword evidence="1" id="KW-0472">Membrane</keyword>
<dbReference type="PANTHER" id="PTHR40572">
    <property type="entry name" value="PROTEIN BAX"/>
    <property type="match status" value="1"/>
</dbReference>